<dbReference type="Pfam" id="PF13476">
    <property type="entry name" value="AAA_23"/>
    <property type="match status" value="1"/>
</dbReference>
<dbReference type="RefSeq" id="WP_090406544.1">
    <property type="nucleotide sequence ID" value="NZ_FNKM01000002.1"/>
</dbReference>
<proteinExistence type="predicted"/>
<keyword evidence="3" id="KW-0269">Exonuclease</keyword>
<dbReference type="Gene3D" id="3.40.50.300">
    <property type="entry name" value="P-loop containing nucleotide triphosphate hydrolases"/>
    <property type="match status" value="2"/>
</dbReference>
<reference evidence="3 5" key="1">
    <citation type="submission" date="2016-10" db="EMBL/GenBank/DDBJ databases">
        <authorList>
            <person name="Varghese N."/>
            <person name="Submissions S."/>
        </authorList>
    </citation>
    <scope>NUCLEOTIDE SEQUENCE [LARGE SCALE GENOMIC DNA]</scope>
    <source>
        <strain evidence="3 5">BS2976</strain>
    </source>
</reference>
<feature type="coiled-coil region" evidence="1">
    <location>
        <begin position="293"/>
        <end position="320"/>
    </location>
</feature>
<evidence type="ECO:0000313" key="6">
    <source>
        <dbReference type="Proteomes" id="UP000317267"/>
    </source>
</evidence>
<dbReference type="AlphaFoldDB" id="A0A1H1I6C0"/>
<name>A0A1H1I6C0_9PSED</name>
<dbReference type="SUPFAM" id="SSF52540">
    <property type="entry name" value="P-loop containing nucleoside triphosphate hydrolases"/>
    <property type="match status" value="1"/>
</dbReference>
<dbReference type="Proteomes" id="UP000198740">
    <property type="component" value="Unassembled WGS sequence"/>
</dbReference>
<evidence type="ECO:0000313" key="5">
    <source>
        <dbReference type="Proteomes" id="UP000198740"/>
    </source>
</evidence>
<dbReference type="PANTHER" id="PTHR32114">
    <property type="entry name" value="ABC TRANSPORTER ABCH.3"/>
    <property type="match status" value="1"/>
</dbReference>
<gene>
    <name evidence="4" type="ORF">FIV39_12790</name>
    <name evidence="3" type="ORF">SAMN04490186_5219</name>
</gene>
<comment type="caution">
    <text evidence="4">The sequence shown here is derived from an EMBL/GenBank/DDBJ whole genome shotgun (WGS) entry which is preliminary data.</text>
</comment>
<organism evidence="4 6">
    <name type="scientific">Pseudomonas grimontii</name>
    <dbReference type="NCBI Taxonomy" id="129847"/>
    <lineage>
        <taxon>Bacteria</taxon>
        <taxon>Pseudomonadati</taxon>
        <taxon>Pseudomonadota</taxon>
        <taxon>Gammaproteobacteria</taxon>
        <taxon>Pseudomonadales</taxon>
        <taxon>Pseudomonadaceae</taxon>
        <taxon>Pseudomonas</taxon>
    </lineage>
</organism>
<keyword evidence="5" id="KW-1185">Reference proteome</keyword>
<evidence type="ECO:0000313" key="4">
    <source>
        <dbReference type="EMBL" id="TWR66750.1"/>
    </source>
</evidence>
<accession>A0A1H1I6C0</accession>
<reference evidence="4 6" key="2">
    <citation type="submission" date="2019-06" db="EMBL/GenBank/DDBJ databases">
        <title>Pseudomonas bimorpha sp. nov. isolated from bovine raw milk and skim milk concentrate.</title>
        <authorList>
            <person name="Hofmann K."/>
            <person name="Huptas C."/>
            <person name="Doll E."/>
            <person name="Scherer S."/>
            <person name="Wenning M."/>
        </authorList>
    </citation>
    <scope>NUCLEOTIDE SEQUENCE [LARGE SCALE GENOMIC DNA]</scope>
    <source>
        <strain evidence="4 6">DSM 17515</strain>
    </source>
</reference>
<evidence type="ECO:0000256" key="1">
    <source>
        <dbReference type="SAM" id="Coils"/>
    </source>
</evidence>
<dbReference type="InterPro" id="IPR038729">
    <property type="entry name" value="Rad50/SbcC_AAA"/>
</dbReference>
<dbReference type="OrthoDB" id="8670240at2"/>
<keyword evidence="3" id="KW-0378">Hydrolase</keyword>
<dbReference type="GO" id="GO:0004527">
    <property type="term" value="F:exonuclease activity"/>
    <property type="evidence" value="ECO:0007669"/>
    <property type="project" value="UniProtKB-KW"/>
</dbReference>
<sequence length="918" mass="101954">MNNLPIKFISVEIQNFRGVRDVLRIPLNAPLTIIHAANGTGKSTICYALEWLLTNKVNDLPTTTDFSCHWGSGDTFVSAECEINSERYQLERIKGKAWIKKQGDRKKKPIKDANLLEMLTPASISGGSAQATTKARRDWLRNCRWLYANSLALLVDNSESALRQQIFADILGLGHLASTLSNLKEYRTELPKTQGLETKLQALVTEIEALEARLSESRHERDQVALKLNEVLAGFPDTQSTGNLLHDFKTVQLKVAGLLQTAKRQKTVLSLLQEGWAEYESGLQQLGINRDLLKEITETIAKLNNEHSQLAEKLSALNAQMGQAKINVDWARKNTEILDRWDTIIADPVFVQRFPQPDISFELLQQNFVEYGWDADRQQRWLNALEYLISQKSTLLDLLQRKEDLLRNPVLPPANFVQTSKSADEAKQARIKAQAEFDALSSVIDRLRALGHEAVKALTSGHCPLCSHDWKSADALHEHLTYAAATPELQAAKSNLETAQATEQLWSSSLQTANLQQSSAENYSAQLKSVADKLKSIDEKTSYLATMNKAEFSASDVNSFEYLLTSIKIALDAKKIAEAMPRIDEFFQLPSSVNARDGVPAARKALIHYTQHFEQQLKSDGAEQPALTRSVAEKLQSIQAKTQESHQVNASIAAVSEIVNRFQSQWNEVNSGLPVSVELHTATQTCVEGELARAEGYELNISECKILLSVDDDSERLRSLHKEKQVVTEKLKAGQSHITAADNAIGRYSDHVRNATVSSLSPLLGPATELFSRMHANEVYHKLSVSGDDLNWMVLAEGHDTPLEAQEKLSQGQRQDLALSLYLARAKSTGGSFLLDEPIAHLDDLNRVAMLDIFRLAATSMPNMNLILTTASDSLARHLMQKFSSISDKKLLNTIYLEGNPRTGVKATVNGIPTDTAA</sequence>
<feature type="coiled-coil region" evidence="1">
    <location>
        <begin position="193"/>
        <end position="227"/>
    </location>
</feature>
<evidence type="ECO:0000259" key="2">
    <source>
        <dbReference type="Pfam" id="PF13476"/>
    </source>
</evidence>
<dbReference type="PANTHER" id="PTHR32114:SF2">
    <property type="entry name" value="ABC TRANSPORTER ABCH.3"/>
    <property type="match status" value="1"/>
</dbReference>
<feature type="domain" description="Rad50/SbcC-type AAA" evidence="2">
    <location>
        <begin position="10"/>
        <end position="230"/>
    </location>
</feature>
<keyword evidence="1" id="KW-0175">Coiled coil</keyword>
<dbReference type="GO" id="GO:0006302">
    <property type="term" value="P:double-strand break repair"/>
    <property type="evidence" value="ECO:0007669"/>
    <property type="project" value="InterPro"/>
</dbReference>
<protein>
    <submittedName>
        <fullName evidence="4">DNA repair ATPase</fullName>
    </submittedName>
    <submittedName>
        <fullName evidence="3">Exonuclease SbcC</fullName>
    </submittedName>
</protein>
<dbReference type="EMBL" id="FNKM01000002">
    <property type="protein sequence ID" value="SDR33172.1"/>
    <property type="molecule type" value="Genomic_DNA"/>
</dbReference>
<dbReference type="EMBL" id="VFES01000006">
    <property type="protein sequence ID" value="TWR66750.1"/>
    <property type="molecule type" value="Genomic_DNA"/>
</dbReference>
<dbReference type="Proteomes" id="UP000317267">
    <property type="component" value="Unassembled WGS sequence"/>
</dbReference>
<keyword evidence="3" id="KW-0540">Nuclease</keyword>
<dbReference type="GO" id="GO:0016887">
    <property type="term" value="F:ATP hydrolysis activity"/>
    <property type="evidence" value="ECO:0007669"/>
    <property type="project" value="InterPro"/>
</dbReference>
<evidence type="ECO:0000313" key="3">
    <source>
        <dbReference type="EMBL" id="SDR33172.1"/>
    </source>
</evidence>
<dbReference type="InterPro" id="IPR027417">
    <property type="entry name" value="P-loop_NTPase"/>
</dbReference>